<reference evidence="2" key="1">
    <citation type="journal article" date="2019" name="Sci. Rep.">
        <title>Draft genome of Tanacetum cinerariifolium, the natural source of mosquito coil.</title>
        <authorList>
            <person name="Yamashiro T."/>
            <person name="Shiraishi A."/>
            <person name="Satake H."/>
            <person name="Nakayama K."/>
        </authorList>
    </citation>
    <scope>NUCLEOTIDE SEQUENCE</scope>
</reference>
<dbReference type="AlphaFoldDB" id="A0A699RFB2"/>
<proteinExistence type="predicted"/>
<gene>
    <name evidence="2" type="ORF">Tci_856386</name>
</gene>
<sequence length="111" mass="12279">LSQLETHGVGVSTEDANQKFLSTNEVNTAYGGSTSSGHNSQKEGSSSYTGNLIECRSKGNQDNRRRDARNTRYKARDNEKKPAKQDEHKAMITVDGEGFDWTGHAEDKTED</sequence>
<protein>
    <submittedName>
        <fullName evidence="2">Uncharacterized protein</fullName>
    </submittedName>
</protein>
<evidence type="ECO:0000256" key="1">
    <source>
        <dbReference type="SAM" id="MobiDB-lite"/>
    </source>
</evidence>
<dbReference type="EMBL" id="BKCJ011094501">
    <property type="protein sequence ID" value="GFC84416.1"/>
    <property type="molecule type" value="Genomic_DNA"/>
</dbReference>
<evidence type="ECO:0000313" key="2">
    <source>
        <dbReference type="EMBL" id="GFC84416.1"/>
    </source>
</evidence>
<comment type="caution">
    <text evidence="2">The sequence shown here is derived from an EMBL/GenBank/DDBJ whole genome shotgun (WGS) entry which is preliminary data.</text>
</comment>
<name>A0A699RFB2_TANCI</name>
<feature type="non-terminal residue" evidence="2">
    <location>
        <position position="1"/>
    </location>
</feature>
<accession>A0A699RFB2</accession>
<organism evidence="2">
    <name type="scientific">Tanacetum cinerariifolium</name>
    <name type="common">Dalmatian daisy</name>
    <name type="synonym">Chrysanthemum cinerariifolium</name>
    <dbReference type="NCBI Taxonomy" id="118510"/>
    <lineage>
        <taxon>Eukaryota</taxon>
        <taxon>Viridiplantae</taxon>
        <taxon>Streptophyta</taxon>
        <taxon>Embryophyta</taxon>
        <taxon>Tracheophyta</taxon>
        <taxon>Spermatophyta</taxon>
        <taxon>Magnoliopsida</taxon>
        <taxon>eudicotyledons</taxon>
        <taxon>Gunneridae</taxon>
        <taxon>Pentapetalae</taxon>
        <taxon>asterids</taxon>
        <taxon>campanulids</taxon>
        <taxon>Asterales</taxon>
        <taxon>Asteraceae</taxon>
        <taxon>Asteroideae</taxon>
        <taxon>Anthemideae</taxon>
        <taxon>Anthemidinae</taxon>
        <taxon>Tanacetum</taxon>
    </lineage>
</organism>
<feature type="compositionally biased region" description="Polar residues" evidence="1">
    <location>
        <begin position="19"/>
        <end position="50"/>
    </location>
</feature>
<feature type="region of interest" description="Disordered" evidence="1">
    <location>
        <begin position="1"/>
        <end position="111"/>
    </location>
</feature>
<feature type="compositionally biased region" description="Basic and acidic residues" evidence="1">
    <location>
        <begin position="55"/>
        <end position="90"/>
    </location>
</feature>